<feature type="domain" description="Pyrrolo-quinoline quinone repeat" evidence="4">
    <location>
        <begin position="512"/>
        <end position="569"/>
    </location>
</feature>
<dbReference type="PANTHER" id="PTHR32303">
    <property type="entry name" value="QUINOPROTEIN ALCOHOL DEHYDROGENASE (CYTOCHROME C)"/>
    <property type="match status" value="1"/>
</dbReference>
<proteinExistence type="inferred from homology"/>
<dbReference type="GO" id="GO:0016491">
    <property type="term" value="F:oxidoreductase activity"/>
    <property type="evidence" value="ECO:0007669"/>
    <property type="project" value="UniProtKB-KW"/>
</dbReference>
<evidence type="ECO:0000256" key="3">
    <source>
        <dbReference type="ARBA" id="ARBA00023002"/>
    </source>
</evidence>
<comment type="cofactor">
    <cofactor evidence="1">
        <name>pyrroloquinoline quinone</name>
        <dbReference type="ChEBI" id="CHEBI:58442"/>
    </cofactor>
</comment>
<name>A0A381QJV0_9ZZZZ</name>
<dbReference type="Gene3D" id="2.140.10.10">
    <property type="entry name" value="Quinoprotein alcohol dehydrogenase-like superfamily"/>
    <property type="match status" value="1"/>
</dbReference>
<sequence length="599" mass="66333">MLTLPFNELRPKPGFSPLLLLLSCLIFTAQAQPEDPFTPVTDTMLQNPDDSDWLMWRRTLDSWGYSPLDQINQDNVNRLRLVWTRDLAVGTGEITPLAYDGVLYIPQANDVIQAIDAVTGDFIWEYSRPIPEDLYQMVGGNARNNRNIAIYEDKIINTSDDNHIFALNARNGELVWETQILDYQINSATHSSGPIIADGLAVSGRSCRPWGGPQACIVVAHNASTGEEVWRRRLIPAPGEPGDETWGDVPFQDRHHVGAWMVPSYDPELKLIIMGTSVTSPAPKFYLGGTDNRHLYHNSTLALEVETGEIRWYYQHLNDHWDLDHPFERLLVETRVAPDPDAVTWINPNFRSGEIRKVITGIPGKTGVVYTLDRETGEFLWATPTVEQNVITDIDGASGAVTENQEIIFREAEQIVFVCPTWTGGKDWEAGAYSPLTNTMYYPLRNTCATMLATGNFDSEVARALTEGGQGGLDIYQLAARHQVTPGTTNLGTVRAISAETGRTEWLFETRAGTMSLVATGGGLVFGGDANGRFRAFDHRTGEILWEINLGSSVSGYPITFEADGIQYIAVNTGGGQVNLTPELRPSRGTNLYVFALPN</sequence>
<dbReference type="AlphaFoldDB" id="A0A381QJV0"/>
<comment type="similarity">
    <text evidence="2">Belongs to the bacterial PQQ dehydrogenase family.</text>
</comment>
<protein>
    <recommendedName>
        <fullName evidence="4">Pyrrolo-quinoline quinone repeat domain-containing protein</fullName>
    </recommendedName>
</protein>
<keyword evidence="3" id="KW-0560">Oxidoreductase</keyword>
<evidence type="ECO:0000256" key="2">
    <source>
        <dbReference type="ARBA" id="ARBA00008156"/>
    </source>
</evidence>
<gene>
    <name evidence="5" type="ORF">METZ01_LOCUS32476</name>
</gene>
<evidence type="ECO:0000256" key="1">
    <source>
        <dbReference type="ARBA" id="ARBA00001931"/>
    </source>
</evidence>
<dbReference type="SMART" id="SM00564">
    <property type="entry name" value="PQQ"/>
    <property type="match status" value="6"/>
</dbReference>
<dbReference type="EMBL" id="UINC01001394">
    <property type="protein sequence ID" value="SUZ79622.1"/>
    <property type="molecule type" value="Genomic_DNA"/>
</dbReference>
<reference evidence="5" key="1">
    <citation type="submission" date="2018-05" db="EMBL/GenBank/DDBJ databases">
        <authorList>
            <person name="Lanie J.A."/>
            <person name="Ng W.-L."/>
            <person name="Kazmierczak K.M."/>
            <person name="Andrzejewski T.M."/>
            <person name="Davidsen T.M."/>
            <person name="Wayne K.J."/>
            <person name="Tettelin H."/>
            <person name="Glass J.I."/>
            <person name="Rusch D."/>
            <person name="Podicherti R."/>
            <person name="Tsui H.-C.T."/>
            <person name="Winkler M.E."/>
        </authorList>
    </citation>
    <scope>NUCLEOTIDE SEQUENCE</scope>
</reference>
<evidence type="ECO:0000259" key="4">
    <source>
        <dbReference type="Pfam" id="PF01011"/>
    </source>
</evidence>
<dbReference type="InterPro" id="IPR011047">
    <property type="entry name" value="Quinoprotein_ADH-like_sf"/>
</dbReference>
<dbReference type="Pfam" id="PF01011">
    <property type="entry name" value="PQQ"/>
    <property type="match status" value="2"/>
</dbReference>
<evidence type="ECO:0000313" key="5">
    <source>
        <dbReference type="EMBL" id="SUZ79622.1"/>
    </source>
</evidence>
<feature type="domain" description="Pyrrolo-quinoline quinone repeat" evidence="4">
    <location>
        <begin position="53"/>
        <end position="388"/>
    </location>
</feature>
<dbReference type="PANTHER" id="PTHR32303:SF20">
    <property type="entry name" value="QUINOPROTEIN ETHANOL DEHYDROGENASE"/>
    <property type="match status" value="1"/>
</dbReference>
<dbReference type="InterPro" id="IPR002372">
    <property type="entry name" value="PQQ_rpt_dom"/>
</dbReference>
<dbReference type="SUPFAM" id="SSF50998">
    <property type="entry name" value="Quinoprotein alcohol dehydrogenase-like"/>
    <property type="match status" value="1"/>
</dbReference>
<accession>A0A381QJV0</accession>
<dbReference type="InterPro" id="IPR018391">
    <property type="entry name" value="PQQ_b-propeller_rpt"/>
</dbReference>
<organism evidence="5">
    <name type="scientific">marine metagenome</name>
    <dbReference type="NCBI Taxonomy" id="408172"/>
    <lineage>
        <taxon>unclassified sequences</taxon>
        <taxon>metagenomes</taxon>
        <taxon>ecological metagenomes</taxon>
    </lineage>
</organism>